<dbReference type="SUPFAM" id="SSF46785">
    <property type="entry name" value="Winged helix' DNA-binding domain"/>
    <property type="match status" value="1"/>
</dbReference>
<dbReference type="Pfam" id="PF01047">
    <property type="entry name" value="MarR"/>
    <property type="match status" value="1"/>
</dbReference>
<dbReference type="InterPro" id="IPR000835">
    <property type="entry name" value="HTH_MarR-typ"/>
</dbReference>
<reference evidence="7" key="1">
    <citation type="submission" date="2016-10" db="EMBL/GenBank/DDBJ databases">
        <authorList>
            <person name="Varghese N."/>
            <person name="Submissions S."/>
        </authorList>
    </citation>
    <scope>NUCLEOTIDE SEQUENCE [LARGE SCALE GENOMIC DNA]</scope>
    <source>
        <strain evidence="7">BL9</strain>
    </source>
</reference>
<dbReference type="SMART" id="SM00347">
    <property type="entry name" value="HTH_MARR"/>
    <property type="match status" value="1"/>
</dbReference>
<evidence type="ECO:0000256" key="2">
    <source>
        <dbReference type="ARBA" id="ARBA00023125"/>
    </source>
</evidence>
<keyword evidence="2 6" id="KW-0238">DNA-binding</keyword>
<proteinExistence type="predicted"/>
<dbReference type="InterPro" id="IPR036388">
    <property type="entry name" value="WH-like_DNA-bd_sf"/>
</dbReference>
<feature type="region of interest" description="Disordered" evidence="4">
    <location>
        <begin position="1"/>
        <end position="25"/>
    </location>
</feature>
<dbReference type="InterPro" id="IPR036390">
    <property type="entry name" value="WH_DNA-bd_sf"/>
</dbReference>
<keyword evidence="7" id="KW-1185">Reference proteome</keyword>
<accession>A0A1G5J4A4</accession>
<dbReference type="EMBL" id="FMVM01000010">
    <property type="protein sequence ID" value="SCY83186.1"/>
    <property type="molecule type" value="Genomic_DNA"/>
</dbReference>
<dbReference type="Gene3D" id="1.10.10.10">
    <property type="entry name" value="Winged helix-like DNA-binding domain superfamily/Winged helix DNA-binding domain"/>
    <property type="match status" value="1"/>
</dbReference>
<evidence type="ECO:0000256" key="3">
    <source>
        <dbReference type="ARBA" id="ARBA00023163"/>
    </source>
</evidence>
<dbReference type="PANTHER" id="PTHR42756">
    <property type="entry name" value="TRANSCRIPTIONAL REGULATOR, MARR"/>
    <property type="match status" value="1"/>
</dbReference>
<dbReference type="PRINTS" id="PR00598">
    <property type="entry name" value="HTHMARR"/>
</dbReference>
<dbReference type="PANTHER" id="PTHR42756:SF2">
    <property type="entry name" value="MARR FAMILY REGULATORY PROTEIN"/>
    <property type="match status" value="1"/>
</dbReference>
<evidence type="ECO:0000256" key="1">
    <source>
        <dbReference type="ARBA" id="ARBA00023015"/>
    </source>
</evidence>
<name>A0A1G5J4A4_9BACL</name>
<sequence length="183" mass="21062">MTEPKEPKLANEPTQPNDESQEVHELNEPKEVLREIGMIARCLDSISNVEFQHLNLSRGQYLYLYRICENPGIIPNQLAELIKVDRTTAARAISKLESDGFIIKQPALGNKKNKVLYPTEAGLEAWQFIRKEGVHSDQVTLDGLTQEEIETAIQLLRKMRHNIEVDWKFVKKGGRRPYMDIHD</sequence>
<organism evidence="6 7">
    <name type="scientific">Paenibacillus polysaccharolyticus</name>
    <dbReference type="NCBI Taxonomy" id="582692"/>
    <lineage>
        <taxon>Bacteria</taxon>
        <taxon>Bacillati</taxon>
        <taxon>Bacillota</taxon>
        <taxon>Bacilli</taxon>
        <taxon>Bacillales</taxon>
        <taxon>Paenibacillaceae</taxon>
        <taxon>Paenibacillus</taxon>
    </lineage>
</organism>
<keyword evidence="3" id="KW-0804">Transcription</keyword>
<evidence type="ECO:0000259" key="5">
    <source>
        <dbReference type="PROSITE" id="PS50995"/>
    </source>
</evidence>
<dbReference type="AlphaFoldDB" id="A0A1G5J4A4"/>
<evidence type="ECO:0000313" key="6">
    <source>
        <dbReference type="EMBL" id="SCY83186.1"/>
    </source>
</evidence>
<dbReference type="GO" id="GO:0003700">
    <property type="term" value="F:DNA-binding transcription factor activity"/>
    <property type="evidence" value="ECO:0007669"/>
    <property type="project" value="InterPro"/>
</dbReference>
<feature type="domain" description="HTH marR-type" evidence="5">
    <location>
        <begin position="29"/>
        <end position="161"/>
    </location>
</feature>
<dbReference type="InterPro" id="IPR023187">
    <property type="entry name" value="Tscrpt_reg_MarR-type_CS"/>
</dbReference>
<dbReference type="PROSITE" id="PS50995">
    <property type="entry name" value="HTH_MARR_2"/>
    <property type="match status" value="1"/>
</dbReference>
<keyword evidence="1" id="KW-0805">Transcription regulation</keyword>
<dbReference type="PROSITE" id="PS01117">
    <property type="entry name" value="HTH_MARR_1"/>
    <property type="match status" value="1"/>
</dbReference>
<evidence type="ECO:0000256" key="4">
    <source>
        <dbReference type="SAM" id="MobiDB-lite"/>
    </source>
</evidence>
<dbReference type="GO" id="GO:0003677">
    <property type="term" value="F:DNA binding"/>
    <property type="evidence" value="ECO:0007669"/>
    <property type="project" value="UniProtKB-KW"/>
</dbReference>
<gene>
    <name evidence="6" type="ORF">SAMN05720606_11057</name>
</gene>
<dbReference type="Proteomes" id="UP000198538">
    <property type="component" value="Unassembled WGS sequence"/>
</dbReference>
<dbReference type="STRING" id="582692.SAMN05720606_11057"/>
<protein>
    <submittedName>
        <fullName evidence="6">DNA-binding transcriptional regulator, MarR family</fullName>
    </submittedName>
</protein>
<evidence type="ECO:0000313" key="7">
    <source>
        <dbReference type="Proteomes" id="UP000198538"/>
    </source>
</evidence>